<feature type="domain" description="Penicillin-binding protein transpeptidase" evidence="5">
    <location>
        <begin position="371"/>
        <end position="685"/>
    </location>
</feature>
<dbReference type="AlphaFoldDB" id="A0A9D1F554"/>
<dbReference type="InterPro" id="IPR050515">
    <property type="entry name" value="Beta-lactam/transpept"/>
</dbReference>
<dbReference type="Pfam" id="PF05223">
    <property type="entry name" value="MecA_N"/>
    <property type="match status" value="1"/>
</dbReference>
<dbReference type="Gene3D" id="3.10.450.100">
    <property type="entry name" value="NTF2-like, domain 1"/>
    <property type="match status" value="1"/>
</dbReference>
<dbReference type="Gene3D" id="3.90.1310.10">
    <property type="entry name" value="Penicillin-binding protein 2a (Domain 2)"/>
    <property type="match status" value="1"/>
</dbReference>
<dbReference type="SUPFAM" id="SSF56519">
    <property type="entry name" value="Penicillin binding protein dimerisation domain"/>
    <property type="match status" value="1"/>
</dbReference>
<evidence type="ECO:0000256" key="4">
    <source>
        <dbReference type="SAM" id="Phobius"/>
    </source>
</evidence>
<name>A0A9D1F554_9FIRM</name>
<comment type="subcellular location">
    <subcellularLocation>
        <location evidence="1">Membrane</location>
    </subcellularLocation>
</comment>
<keyword evidence="4" id="KW-0812">Transmembrane</keyword>
<accession>A0A9D1F554</accession>
<dbReference type="SUPFAM" id="SSF56601">
    <property type="entry name" value="beta-lactamase/transpeptidase-like"/>
    <property type="match status" value="1"/>
</dbReference>
<sequence length="700" mass="75945">MAKGKKKSGNHLGVVIGITVFLIIAFVGIAAVAWFYLFREDAQAATQAVYDEYTQDVVNGNYEGIYDLIHEDVQANVDKDTVTARYTNIFTGIGASNIAFTLLESGENEDGSGWYYRYRMTMDTSAGSLDNTYSMQICRDSENQFKIMWSSNLIFPQLDDTDTVRVNTLDAKRGTIYDVNGNVLAQDGEGASVGLVPGKISQTTRDADLEQLASLLEVSVDYINEQLSASWVTDDVFVPIRSVAVDNEELISQVLEISGVMVNTTSAREYPYGETLAHLTGYVQAISAEELETMADQGYTSSSIVGKSGLEQIYESSLRGTDGCEILILYSDGTVKETLGYQAAVDGNDVHLTIDAQLCQILYDQLEGDNGLAVAMNMKTGAILSLVSTPSYNPNEFVAGITNSSWEALSTDEDLPMYNRYTSTWVPGSSFKPITAAIGLDNGTIDPNEVSASNGLSWQKDSSWGNLFVTTLVTYGDVTLQKALAYSDNIYFAQQTLNMGRSAFVEGLKTVGFGETMPFEMSLGSSTYGTLEESSDEVMLANSGYGQGEMLVNPIHLASMYSAFMNDGNMLQPYLVSNSEELGGEAAQPGSYWKTGVFSAESAQIVNEDLRTVISEGTGTDAQSAGVTLAGKTGTAEIKDSQDDTDGTELGWFVAYEIDNTEDPILILMMVEDVLDRDGSHYVVPKVTEAFSQYRGTASE</sequence>
<dbReference type="InterPro" id="IPR032710">
    <property type="entry name" value="NTF2-like_dom_sf"/>
</dbReference>
<dbReference type="GO" id="GO:0071555">
    <property type="term" value="P:cell wall organization"/>
    <property type="evidence" value="ECO:0007669"/>
    <property type="project" value="TreeGrafter"/>
</dbReference>
<dbReference type="Pfam" id="PF03717">
    <property type="entry name" value="PBP_dimer"/>
    <property type="match status" value="1"/>
</dbReference>
<dbReference type="PANTHER" id="PTHR30627">
    <property type="entry name" value="PEPTIDOGLYCAN D,D-TRANSPEPTIDASE"/>
    <property type="match status" value="1"/>
</dbReference>
<feature type="transmembrane region" description="Helical" evidence="4">
    <location>
        <begin position="12"/>
        <end position="37"/>
    </location>
</feature>
<dbReference type="GO" id="GO:0071972">
    <property type="term" value="F:peptidoglycan L,D-transpeptidase activity"/>
    <property type="evidence" value="ECO:0007669"/>
    <property type="project" value="TreeGrafter"/>
</dbReference>
<dbReference type="InterPro" id="IPR012338">
    <property type="entry name" value="Beta-lactam/transpept-like"/>
</dbReference>
<protein>
    <submittedName>
        <fullName evidence="8">Penicillin-binding transpeptidase domain-containing protein</fullName>
    </submittedName>
</protein>
<dbReference type="InterPro" id="IPR001460">
    <property type="entry name" value="PCN-bd_Tpept"/>
</dbReference>
<dbReference type="InterPro" id="IPR007887">
    <property type="entry name" value="MecA_N"/>
</dbReference>
<reference evidence="8" key="1">
    <citation type="submission" date="2020-10" db="EMBL/GenBank/DDBJ databases">
        <authorList>
            <person name="Gilroy R."/>
        </authorList>
    </citation>
    <scope>NUCLEOTIDE SEQUENCE</scope>
    <source>
        <strain evidence="8">CHK178-757</strain>
    </source>
</reference>
<evidence type="ECO:0000313" key="9">
    <source>
        <dbReference type="Proteomes" id="UP000823927"/>
    </source>
</evidence>
<evidence type="ECO:0000259" key="7">
    <source>
        <dbReference type="Pfam" id="PF05223"/>
    </source>
</evidence>
<organism evidence="8 9">
    <name type="scientific">Candidatus Scybalocola faecigallinarum</name>
    <dbReference type="NCBI Taxonomy" id="2840941"/>
    <lineage>
        <taxon>Bacteria</taxon>
        <taxon>Bacillati</taxon>
        <taxon>Bacillota</taxon>
        <taxon>Clostridia</taxon>
        <taxon>Lachnospirales</taxon>
        <taxon>Lachnospiraceae</taxon>
        <taxon>Lachnospiraceae incertae sedis</taxon>
        <taxon>Candidatus Scybalocola (ex Gilroy et al. 2021)</taxon>
    </lineage>
</organism>
<dbReference type="GO" id="GO:0046677">
    <property type="term" value="P:response to antibiotic"/>
    <property type="evidence" value="ECO:0007669"/>
    <property type="project" value="InterPro"/>
</dbReference>
<dbReference type="InterPro" id="IPR005311">
    <property type="entry name" value="PBP_dimer"/>
</dbReference>
<dbReference type="EMBL" id="DVIT01000032">
    <property type="protein sequence ID" value="HIS47733.1"/>
    <property type="molecule type" value="Genomic_DNA"/>
</dbReference>
<evidence type="ECO:0000313" key="8">
    <source>
        <dbReference type="EMBL" id="HIS47733.1"/>
    </source>
</evidence>
<evidence type="ECO:0000256" key="2">
    <source>
        <dbReference type="ARBA" id="ARBA00007171"/>
    </source>
</evidence>
<dbReference type="Gene3D" id="3.40.710.10">
    <property type="entry name" value="DD-peptidase/beta-lactamase superfamily"/>
    <property type="match status" value="1"/>
</dbReference>
<keyword evidence="3 4" id="KW-0472">Membrane</keyword>
<reference evidence="8" key="2">
    <citation type="journal article" date="2021" name="PeerJ">
        <title>Extensive microbial diversity within the chicken gut microbiome revealed by metagenomics and culture.</title>
        <authorList>
            <person name="Gilroy R."/>
            <person name="Ravi A."/>
            <person name="Getino M."/>
            <person name="Pursley I."/>
            <person name="Horton D.L."/>
            <person name="Alikhan N.F."/>
            <person name="Baker D."/>
            <person name="Gharbi K."/>
            <person name="Hall N."/>
            <person name="Watson M."/>
            <person name="Adriaenssens E.M."/>
            <person name="Foster-Nyarko E."/>
            <person name="Jarju S."/>
            <person name="Secka A."/>
            <person name="Antonio M."/>
            <person name="Oren A."/>
            <person name="Chaudhuri R.R."/>
            <person name="La Ragione R."/>
            <person name="Hildebrand F."/>
            <person name="Pallen M.J."/>
        </authorList>
    </citation>
    <scope>NUCLEOTIDE SEQUENCE</scope>
    <source>
        <strain evidence="8">CHK178-757</strain>
    </source>
</reference>
<dbReference type="Pfam" id="PF00905">
    <property type="entry name" value="Transpeptidase"/>
    <property type="match status" value="1"/>
</dbReference>
<dbReference type="Gene3D" id="3.30.1390.30">
    <property type="entry name" value="Penicillin-binding protein 2a, domain 3"/>
    <property type="match status" value="1"/>
</dbReference>
<dbReference type="Proteomes" id="UP000823927">
    <property type="component" value="Unassembled WGS sequence"/>
</dbReference>
<dbReference type="GO" id="GO:0005886">
    <property type="term" value="C:plasma membrane"/>
    <property type="evidence" value="ECO:0007669"/>
    <property type="project" value="TreeGrafter"/>
</dbReference>
<feature type="domain" description="NTF2-like N-terminal transpeptidase" evidence="7">
    <location>
        <begin position="48"/>
        <end position="162"/>
    </location>
</feature>
<dbReference type="PANTHER" id="PTHR30627:SF25">
    <property type="entry name" value="PENICILLIN-BINDING PROTEIN 3"/>
    <property type="match status" value="1"/>
</dbReference>
<evidence type="ECO:0000259" key="5">
    <source>
        <dbReference type="Pfam" id="PF00905"/>
    </source>
</evidence>
<feature type="domain" description="Penicillin-binding protein dimerisation" evidence="6">
    <location>
        <begin position="170"/>
        <end position="338"/>
    </location>
</feature>
<comment type="similarity">
    <text evidence="2">Belongs to the transpeptidase family.</text>
</comment>
<dbReference type="SUPFAM" id="SSF54427">
    <property type="entry name" value="NTF2-like"/>
    <property type="match status" value="1"/>
</dbReference>
<proteinExistence type="inferred from homology"/>
<keyword evidence="4" id="KW-1133">Transmembrane helix</keyword>
<evidence type="ECO:0000256" key="3">
    <source>
        <dbReference type="ARBA" id="ARBA00023136"/>
    </source>
</evidence>
<comment type="caution">
    <text evidence="8">The sequence shown here is derived from an EMBL/GenBank/DDBJ whole genome shotgun (WGS) entry which is preliminary data.</text>
</comment>
<gene>
    <name evidence="8" type="ORF">IAB46_09335</name>
</gene>
<evidence type="ECO:0000259" key="6">
    <source>
        <dbReference type="Pfam" id="PF03717"/>
    </source>
</evidence>
<dbReference type="InterPro" id="IPR036138">
    <property type="entry name" value="PBP_dimer_sf"/>
</dbReference>
<evidence type="ECO:0000256" key="1">
    <source>
        <dbReference type="ARBA" id="ARBA00004370"/>
    </source>
</evidence>
<dbReference type="GO" id="GO:0008658">
    <property type="term" value="F:penicillin binding"/>
    <property type="evidence" value="ECO:0007669"/>
    <property type="project" value="InterPro"/>
</dbReference>